<keyword evidence="2" id="KW-1185">Reference proteome</keyword>
<reference evidence="1 2" key="1">
    <citation type="submission" date="2016-07" db="EMBL/GenBank/DDBJ databases">
        <title>Developing Vibrio natriegens as a novel, fast-growing host for biotechnology.</title>
        <authorList>
            <person name="Weinstock M.T."/>
            <person name="Hesek E.D."/>
            <person name="Wilson C.M."/>
            <person name="Gibson D.G."/>
        </authorList>
    </citation>
    <scope>NUCLEOTIDE SEQUENCE [LARGE SCALE GENOMIC DNA]</scope>
    <source>
        <strain evidence="1 2">ATCC 14048</strain>
    </source>
</reference>
<gene>
    <name evidence="1" type="ORF">BA890_06930</name>
</gene>
<evidence type="ECO:0000313" key="1">
    <source>
        <dbReference type="EMBL" id="ANQ12507.1"/>
    </source>
</evidence>
<organism evidence="1 2">
    <name type="scientific">Vibrio natriegens NBRC 15636 = ATCC 14048 = DSM 759</name>
    <dbReference type="NCBI Taxonomy" id="1219067"/>
    <lineage>
        <taxon>Bacteria</taxon>
        <taxon>Pseudomonadati</taxon>
        <taxon>Pseudomonadota</taxon>
        <taxon>Gammaproteobacteria</taxon>
        <taxon>Vibrionales</taxon>
        <taxon>Vibrionaceae</taxon>
        <taxon>Vibrio</taxon>
    </lineage>
</organism>
<dbReference type="Proteomes" id="UP000092741">
    <property type="component" value="Chromosome 1"/>
</dbReference>
<proteinExistence type="predicted"/>
<name>A0AAN0Y1U4_VIBNA</name>
<accession>A0AAN0Y1U4</accession>
<dbReference type="RefSeq" id="WP_020333187.1">
    <property type="nucleotide sequence ID" value="NZ_ATFJ01000003.1"/>
</dbReference>
<dbReference type="KEGG" id="vna:PN96_06420"/>
<dbReference type="EMBL" id="CP016345">
    <property type="protein sequence ID" value="ANQ12507.1"/>
    <property type="molecule type" value="Genomic_DNA"/>
</dbReference>
<evidence type="ECO:0000313" key="2">
    <source>
        <dbReference type="Proteomes" id="UP000092741"/>
    </source>
</evidence>
<sequence length="141" mass="16654">MYTQIESSRNDSSLQLASVLVQKKNHVNQRAELEDNRHKGIVQKRAKDVIQSRQPLHIPKLVNTGVLQSKGINYEAGQGSMWHVHKDHVKYNGDDRSRINFDGRTKTYIKKEMEMYHNTLSHNKNRHHTYLECRKWINKHL</sequence>
<dbReference type="AlphaFoldDB" id="A0AAN0Y1U4"/>
<dbReference type="GeneID" id="70912419"/>
<protein>
    <submittedName>
        <fullName evidence="1">Uncharacterized protein</fullName>
    </submittedName>
</protein>